<dbReference type="EMBL" id="CP017478">
    <property type="protein sequence ID" value="AOW20228.1"/>
    <property type="molecule type" value="Genomic_DNA"/>
</dbReference>
<evidence type="ECO:0000313" key="2">
    <source>
        <dbReference type="Proteomes" id="UP000176050"/>
    </source>
</evidence>
<protein>
    <submittedName>
        <fullName evidence="1">Uncharacterized protein</fullName>
    </submittedName>
</protein>
<proteinExistence type="predicted"/>
<dbReference type="AlphaFoldDB" id="A0A1D8P6N4"/>
<organism evidence="1 2">
    <name type="scientific">Urechidicola croceus</name>
    <dbReference type="NCBI Taxonomy" id="1850246"/>
    <lineage>
        <taxon>Bacteria</taxon>
        <taxon>Pseudomonadati</taxon>
        <taxon>Bacteroidota</taxon>
        <taxon>Flavobacteriia</taxon>
        <taxon>Flavobacteriales</taxon>
        <taxon>Flavobacteriaceae</taxon>
        <taxon>Urechidicola</taxon>
    </lineage>
</organism>
<dbReference type="OrthoDB" id="1364450at2"/>
<keyword evidence="2" id="KW-1185">Reference proteome</keyword>
<accession>A0A1D8P6N4</accession>
<dbReference type="KEGG" id="lul:LPB138_05850"/>
<name>A0A1D8P6N4_9FLAO</name>
<reference evidence="1 2" key="1">
    <citation type="submission" date="2016-10" db="EMBL/GenBank/DDBJ databases">
        <title>Lutibacter sp. LPB0138, isolated from marine gastropod.</title>
        <authorList>
            <person name="Kim E."/>
            <person name="Yi H."/>
        </authorList>
    </citation>
    <scope>NUCLEOTIDE SEQUENCE [LARGE SCALE GENOMIC DNA]</scope>
    <source>
        <strain evidence="1 2">LPB0138</strain>
    </source>
</reference>
<sequence>MKKKTFTLLFAFIVSYGYSQKHEHTIDTIVKNYIPLKLYKRSFTEKLTKKDSLNFKFKDNDTLVLVDNFIPKGVYVPYEFKDSIFLNHYKKIAFNHKKNKFSYDTKMKYWKDDIKIFFSKSISKNDKKQLMRLASELSSKVDSLNIYQVRKLEDSNFTIYNKGDYEYETRMGNYSKSYYYIHWNGKSQIYKGNIRLVNENQFSDDESIMKLKRLFIQALGHFKLNNDLECENYFANCDTNKKFLTELDLEILKYHYSYGICKGTDLATFVEQHIIAKEALKEHNHRINFAHVE</sequence>
<dbReference type="Proteomes" id="UP000176050">
    <property type="component" value="Chromosome"/>
</dbReference>
<evidence type="ECO:0000313" key="1">
    <source>
        <dbReference type="EMBL" id="AOW20228.1"/>
    </source>
</evidence>
<dbReference type="STRING" id="1850246.LPB138_05850"/>
<dbReference type="RefSeq" id="WP_070236366.1">
    <property type="nucleotide sequence ID" value="NZ_CP017478.1"/>
</dbReference>
<gene>
    <name evidence="1" type="ORF">LPB138_05850</name>
</gene>